<organism evidence="2 3">
    <name type="scientific">Phaedon cochleariae</name>
    <name type="common">Mustard beetle</name>
    <dbReference type="NCBI Taxonomy" id="80249"/>
    <lineage>
        <taxon>Eukaryota</taxon>
        <taxon>Metazoa</taxon>
        <taxon>Ecdysozoa</taxon>
        <taxon>Arthropoda</taxon>
        <taxon>Hexapoda</taxon>
        <taxon>Insecta</taxon>
        <taxon>Pterygota</taxon>
        <taxon>Neoptera</taxon>
        <taxon>Endopterygota</taxon>
        <taxon>Coleoptera</taxon>
        <taxon>Polyphaga</taxon>
        <taxon>Cucujiformia</taxon>
        <taxon>Chrysomeloidea</taxon>
        <taxon>Chrysomelidae</taxon>
        <taxon>Chrysomelinae</taxon>
        <taxon>Chrysomelini</taxon>
        <taxon>Phaedon</taxon>
    </lineage>
</organism>
<dbReference type="OrthoDB" id="7735955at2759"/>
<name>A0A9P0DH48_PHACE</name>
<reference evidence="2" key="1">
    <citation type="submission" date="2022-01" db="EMBL/GenBank/DDBJ databases">
        <authorList>
            <person name="King R."/>
        </authorList>
    </citation>
    <scope>NUCLEOTIDE SEQUENCE</scope>
</reference>
<accession>A0A9P0DH48</accession>
<evidence type="ECO:0000256" key="1">
    <source>
        <dbReference type="SAM" id="MobiDB-lite"/>
    </source>
</evidence>
<feature type="region of interest" description="Disordered" evidence="1">
    <location>
        <begin position="518"/>
        <end position="559"/>
    </location>
</feature>
<feature type="compositionally biased region" description="Basic and acidic residues" evidence="1">
    <location>
        <begin position="369"/>
        <end position="400"/>
    </location>
</feature>
<reference evidence="2" key="2">
    <citation type="submission" date="2022-10" db="EMBL/GenBank/DDBJ databases">
        <authorList>
            <consortium name="ENA_rothamsted_submissions"/>
            <consortium name="culmorum"/>
            <person name="King R."/>
        </authorList>
    </citation>
    <scope>NUCLEOTIDE SEQUENCE</scope>
</reference>
<feature type="compositionally biased region" description="Polar residues" evidence="1">
    <location>
        <begin position="443"/>
        <end position="466"/>
    </location>
</feature>
<evidence type="ECO:0000313" key="3">
    <source>
        <dbReference type="Proteomes" id="UP001153737"/>
    </source>
</evidence>
<keyword evidence="3" id="KW-1185">Reference proteome</keyword>
<feature type="region of interest" description="Disordered" evidence="1">
    <location>
        <begin position="273"/>
        <end position="297"/>
    </location>
</feature>
<feature type="compositionally biased region" description="Polar residues" evidence="1">
    <location>
        <begin position="413"/>
        <end position="434"/>
    </location>
</feature>
<gene>
    <name evidence="2" type="ORF">PHAECO_LOCUS130</name>
</gene>
<proteinExistence type="predicted"/>
<feature type="region of interest" description="Disordered" evidence="1">
    <location>
        <begin position="369"/>
        <end position="475"/>
    </location>
</feature>
<sequence>MSGDIAHFLEKEKLMILENKKRLGLCMNAEYAKNQVIPVKETCDREATQNNNCEQSFEENKENIDLNSSSVLSPKTNQTLPFIEQLDLNSKRDQDSNAVSLEEKKQALIDSLVNCEHPFTDRSDASIRCAMLRYGEYSPNNPQLRVTAAPYLGLGEYEQRRNYFLQKQRAEYLRHLAKKNENIKVTSKHILSEKNRSVSETEKLELSEKSVQTDIQNIQNKLVQYALQSQNSPEKELSPLVLENDKFFIRNHRNSVPFRVDQRLTSAQNALLNPEMDKPKSILSNRKTGSPRGRQVPDLYAPTFMDGFSYQESHAEVLERERQKRDAYQRELRAQIDEKRGRQRARDEQERREREIENRRLEQQLDRMRDERMVEEERRSHRDEQMRRHSEDLLRRKQELQSRPSYRKHTDSESSVTNSIRNNPNDSTYKSLSHYSPPVSRRNPYTFNNPSTSVFSEPTARYNSPTGRFDNYNRRDNLKRMDSLNSYDPPPRHQTFSRFDSLSKIDSLTQRMDSINFRDDYNSGQRRHSASQQDYAGATSRRSPRLQRRCSSGRFEDGLPAPVLKAHSPVARELKNAVPFNSARLSSEVVRRLEDRWQNPTVQKNIVNHTDSSKDGQTRSILTQLGAIRMQLQQEQLRMDESLRKKDVTQSKAVDFH</sequence>
<evidence type="ECO:0000313" key="2">
    <source>
        <dbReference type="EMBL" id="CAH1116631.1"/>
    </source>
</evidence>
<feature type="region of interest" description="Disordered" evidence="1">
    <location>
        <begin position="334"/>
        <end position="355"/>
    </location>
</feature>
<dbReference type="Proteomes" id="UP001153737">
    <property type="component" value="Chromosome 1"/>
</dbReference>
<dbReference type="AlphaFoldDB" id="A0A9P0DH48"/>
<dbReference type="EMBL" id="OU896707">
    <property type="protein sequence ID" value="CAH1116631.1"/>
    <property type="molecule type" value="Genomic_DNA"/>
</dbReference>
<protein>
    <submittedName>
        <fullName evidence="2">Uncharacterized protein</fullName>
    </submittedName>
</protein>